<dbReference type="PANTHER" id="PTHR47894">
    <property type="entry name" value="HTH-TYPE TRANSCRIPTIONAL REGULATOR GADX"/>
    <property type="match status" value="1"/>
</dbReference>
<dbReference type="PRINTS" id="PR01590">
    <property type="entry name" value="HTHFIS"/>
</dbReference>
<keyword evidence="6" id="KW-1185">Reference proteome</keyword>
<dbReference type="GO" id="GO:0005829">
    <property type="term" value="C:cytosol"/>
    <property type="evidence" value="ECO:0007669"/>
    <property type="project" value="TreeGrafter"/>
</dbReference>
<keyword evidence="2" id="KW-0238">DNA-binding</keyword>
<evidence type="ECO:0000313" key="6">
    <source>
        <dbReference type="Proteomes" id="UP000414136"/>
    </source>
</evidence>
<keyword evidence="1" id="KW-0805">Transcription regulation</keyword>
<dbReference type="SUPFAM" id="SSF46689">
    <property type="entry name" value="Homeodomain-like"/>
    <property type="match status" value="2"/>
</dbReference>
<dbReference type="Gene3D" id="1.10.10.60">
    <property type="entry name" value="Homeodomain-like"/>
    <property type="match status" value="1"/>
</dbReference>
<keyword evidence="3" id="KW-0804">Transcription</keyword>
<dbReference type="InterPro" id="IPR009057">
    <property type="entry name" value="Homeodomain-like_sf"/>
</dbReference>
<evidence type="ECO:0000259" key="4">
    <source>
        <dbReference type="PROSITE" id="PS01124"/>
    </source>
</evidence>
<protein>
    <submittedName>
        <fullName evidence="5">AraC family transcriptional regulator</fullName>
    </submittedName>
</protein>
<dbReference type="GO" id="GO:0000976">
    <property type="term" value="F:transcription cis-regulatory region binding"/>
    <property type="evidence" value="ECO:0007669"/>
    <property type="project" value="TreeGrafter"/>
</dbReference>
<dbReference type="AlphaFoldDB" id="A0A5E4ZKR9"/>
<dbReference type="InterPro" id="IPR018060">
    <property type="entry name" value="HTH_AraC"/>
</dbReference>
<accession>A0A5E4ZKR9</accession>
<name>A0A5E4ZKR9_9BURK</name>
<organism evidence="5 6">
    <name type="scientific">Pandoraea captiosa</name>
    <dbReference type="NCBI Taxonomy" id="2508302"/>
    <lineage>
        <taxon>Bacteria</taxon>
        <taxon>Pseudomonadati</taxon>
        <taxon>Pseudomonadota</taxon>
        <taxon>Betaproteobacteria</taxon>
        <taxon>Burkholderiales</taxon>
        <taxon>Burkholderiaceae</taxon>
        <taxon>Pandoraea</taxon>
    </lineage>
</organism>
<dbReference type="PANTHER" id="PTHR47894:SF4">
    <property type="entry name" value="HTH-TYPE TRANSCRIPTIONAL REGULATOR GADX"/>
    <property type="match status" value="1"/>
</dbReference>
<gene>
    <name evidence="5" type="ORF">PCA31118_00522</name>
</gene>
<feature type="domain" description="HTH araC/xylS-type" evidence="4">
    <location>
        <begin position="231"/>
        <end position="329"/>
    </location>
</feature>
<dbReference type="GO" id="GO:0003700">
    <property type="term" value="F:DNA-binding transcription factor activity"/>
    <property type="evidence" value="ECO:0007669"/>
    <property type="project" value="InterPro"/>
</dbReference>
<dbReference type="EMBL" id="CABPSQ010000001">
    <property type="protein sequence ID" value="VVE61277.1"/>
    <property type="molecule type" value="Genomic_DNA"/>
</dbReference>
<evidence type="ECO:0000256" key="3">
    <source>
        <dbReference type="ARBA" id="ARBA00023163"/>
    </source>
</evidence>
<dbReference type="InterPro" id="IPR032687">
    <property type="entry name" value="AraC-type_N"/>
</dbReference>
<dbReference type="OrthoDB" id="6506763at2"/>
<dbReference type="PROSITE" id="PS01124">
    <property type="entry name" value="HTH_ARAC_FAMILY_2"/>
    <property type="match status" value="1"/>
</dbReference>
<reference evidence="5 6" key="1">
    <citation type="submission" date="2019-08" db="EMBL/GenBank/DDBJ databases">
        <authorList>
            <person name="Peeters C."/>
        </authorList>
    </citation>
    <scope>NUCLEOTIDE SEQUENCE [LARGE SCALE GENOMIC DNA]</scope>
    <source>
        <strain evidence="5 6">LMG 31118</strain>
    </source>
</reference>
<evidence type="ECO:0000256" key="1">
    <source>
        <dbReference type="ARBA" id="ARBA00023015"/>
    </source>
</evidence>
<dbReference type="SMART" id="SM00342">
    <property type="entry name" value="HTH_ARAC"/>
    <property type="match status" value="1"/>
</dbReference>
<dbReference type="Pfam" id="PF12625">
    <property type="entry name" value="Arabinose_bd"/>
    <property type="match status" value="1"/>
</dbReference>
<dbReference type="InterPro" id="IPR002197">
    <property type="entry name" value="HTH_Fis"/>
</dbReference>
<evidence type="ECO:0000313" key="5">
    <source>
        <dbReference type="EMBL" id="VVE61277.1"/>
    </source>
</evidence>
<proteinExistence type="predicted"/>
<dbReference type="Pfam" id="PF12833">
    <property type="entry name" value="HTH_18"/>
    <property type="match status" value="1"/>
</dbReference>
<sequence>MRTTVVRSATLLGYLSAAKDVGIDGRALLASVGLRADFADNPDRLIPVDTFIRLLDLSCAASGVSDFGARAAIARGVPDYGPVSLLLREEETLGDALRTISARQHHHSDGVHLELDLRFGKPFMVFRIVSNLPAVQASEFCACGLVQMIRWLIGPDWNPDAVCFEHSPPTQTSVLRNFMRCELRYSQVMSGILLDREALSRQVVTSSAVLRRHAKRLVEHALSGAPDHFEVQVARLISQQLRESTGSADRVAASLGMNRRTLHRRLTDKGLSYSILLQEVRCDTARRLVEAGNVPLSEVADATGFASLSAFSRWFRTSFGCSASDWKHNGRVAQ</sequence>
<evidence type="ECO:0000256" key="2">
    <source>
        <dbReference type="ARBA" id="ARBA00023125"/>
    </source>
</evidence>
<dbReference type="Proteomes" id="UP000414136">
    <property type="component" value="Unassembled WGS sequence"/>
</dbReference>
<dbReference type="RefSeq" id="WP_150622667.1">
    <property type="nucleotide sequence ID" value="NZ_CABPSQ010000001.1"/>
</dbReference>